<comment type="cofactor">
    <cofactor evidence="2">
        <name>Mg(2+)</name>
        <dbReference type="ChEBI" id="CHEBI:18420"/>
    </cofactor>
</comment>
<dbReference type="Proteomes" id="UP000033220">
    <property type="component" value="Chromosome DSM 122"/>
</dbReference>
<dbReference type="Pfam" id="PF01351">
    <property type="entry name" value="RNase_HII"/>
    <property type="match status" value="1"/>
</dbReference>
<evidence type="ECO:0000256" key="3">
    <source>
        <dbReference type="ARBA" id="ARBA00004065"/>
    </source>
</evidence>
<comment type="cofactor">
    <cofactor evidence="14 15">
        <name>Mn(2+)</name>
        <dbReference type="ChEBI" id="CHEBI:29035"/>
    </cofactor>
    <cofactor evidence="14 15">
        <name>Mg(2+)</name>
        <dbReference type="ChEBI" id="CHEBI:18420"/>
    </cofactor>
    <text evidence="14 15">Manganese or magnesium. Binds 1 divalent metal ion per monomer in the absence of substrate. May bind a second metal ion after substrate binding.</text>
</comment>
<evidence type="ECO:0000256" key="15">
    <source>
        <dbReference type="PROSITE-ProRule" id="PRU01319"/>
    </source>
</evidence>
<keyword evidence="9 14" id="KW-0540">Nuclease</keyword>
<dbReference type="HAMAP" id="MF_00052_B">
    <property type="entry name" value="RNase_HII_B"/>
    <property type="match status" value="1"/>
</dbReference>
<dbReference type="PROSITE" id="PS51975">
    <property type="entry name" value="RNASE_H_2"/>
    <property type="match status" value="1"/>
</dbReference>
<keyword evidence="19" id="KW-1185">Reference proteome</keyword>
<dbReference type="EMBL" id="HE663493">
    <property type="protein sequence ID" value="CCG07368.1"/>
    <property type="molecule type" value="Genomic_DNA"/>
</dbReference>
<dbReference type="STRING" id="1150469.RSPPHO_00742"/>
<evidence type="ECO:0000256" key="9">
    <source>
        <dbReference type="ARBA" id="ARBA00022722"/>
    </source>
</evidence>
<feature type="binding site" evidence="14 15">
    <location>
        <position position="63"/>
    </location>
    <ligand>
        <name>a divalent metal cation</name>
        <dbReference type="ChEBI" id="CHEBI:60240"/>
    </ligand>
</feature>
<dbReference type="InterPro" id="IPR036397">
    <property type="entry name" value="RNaseH_sf"/>
</dbReference>
<dbReference type="GO" id="GO:0032299">
    <property type="term" value="C:ribonuclease H2 complex"/>
    <property type="evidence" value="ECO:0007669"/>
    <property type="project" value="TreeGrafter"/>
</dbReference>
<keyword evidence="13 14" id="KW-0464">Manganese</keyword>
<dbReference type="GO" id="GO:0003723">
    <property type="term" value="F:RNA binding"/>
    <property type="evidence" value="ECO:0007669"/>
    <property type="project" value="UniProtKB-UniRule"/>
</dbReference>
<evidence type="ECO:0000256" key="4">
    <source>
        <dbReference type="ARBA" id="ARBA00004496"/>
    </source>
</evidence>
<keyword evidence="10 14" id="KW-0479">Metal-binding</keyword>
<gene>
    <name evidence="14" type="primary">rnhB</name>
    <name evidence="18" type="ORF">RSPPHO_00742</name>
</gene>
<feature type="domain" description="RNase H type-2" evidence="17">
    <location>
        <begin position="57"/>
        <end position="254"/>
    </location>
</feature>
<dbReference type="PANTHER" id="PTHR10954">
    <property type="entry name" value="RIBONUCLEASE H2 SUBUNIT A"/>
    <property type="match status" value="1"/>
</dbReference>
<dbReference type="SUPFAM" id="SSF53098">
    <property type="entry name" value="Ribonuclease H-like"/>
    <property type="match status" value="1"/>
</dbReference>
<keyword evidence="8 14" id="KW-0963">Cytoplasm</keyword>
<evidence type="ECO:0000256" key="14">
    <source>
        <dbReference type="HAMAP-Rule" id="MF_00052"/>
    </source>
</evidence>
<sequence>MGGMRHFWSLSFDLLVVAPTKSDNENRNTDEDVFYHEQYRTKRGAMPDLSLERALGGRVAGLDEVGRGPLAGPVVAAAVVLPQGGLAGDLAAAIDDSKRLTDRARRTLAQALRQTEGIAFALGAASVAEIDQLNILQASLLAMRRAFWRLEATGGRVEAALVDGRHVPVLPCPARAVVGGDGISLSIAAASIIAKVVRDDLMRTLAGRYPGYGWEHNAGYGTRVHKEGLNTLGATPHHRRSFAPVRAALEEGRGENREE</sequence>
<reference evidence="18 19" key="1">
    <citation type="submission" date="2012-02" db="EMBL/GenBank/DDBJ databases">
        <title>Shotgun genome sequence of Phaeospirillum photometricum DSM 122.</title>
        <authorList>
            <person name="Duquesne K."/>
            <person name="Sturgis J."/>
        </authorList>
    </citation>
    <scope>NUCLEOTIDE SEQUENCE [LARGE SCALE GENOMIC DNA]</scope>
    <source>
        <strain evidence="19">DSM122</strain>
    </source>
</reference>
<evidence type="ECO:0000313" key="18">
    <source>
        <dbReference type="EMBL" id="CCG07368.1"/>
    </source>
</evidence>
<dbReference type="AlphaFoldDB" id="H6SQQ3"/>
<feature type="binding site" evidence="14 15">
    <location>
        <position position="64"/>
    </location>
    <ligand>
        <name>a divalent metal cation</name>
        <dbReference type="ChEBI" id="CHEBI:60240"/>
    </ligand>
</feature>
<dbReference type="CDD" id="cd07182">
    <property type="entry name" value="RNase_HII_bacteria_HII_like"/>
    <property type="match status" value="1"/>
</dbReference>
<comment type="subcellular location">
    <subcellularLocation>
        <location evidence="4 14">Cytoplasm</location>
    </subcellularLocation>
</comment>
<dbReference type="KEGG" id="rpm:RSPPHO_00742"/>
<evidence type="ECO:0000256" key="10">
    <source>
        <dbReference type="ARBA" id="ARBA00022723"/>
    </source>
</evidence>
<dbReference type="GO" id="GO:0006298">
    <property type="term" value="P:mismatch repair"/>
    <property type="evidence" value="ECO:0007669"/>
    <property type="project" value="TreeGrafter"/>
</dbReference>
<proteinExistence type="inferred from homology"/>
<evidence type="ECO:0000256" key="11">
    <source>
        <dbReference type="ARBA" id="ARBA00022759"/>
    </source>
</evidence>
<evidence type="ECO:0000256" key="16">
    <source>
        <dbReference type="RuleBase" id="RU003515"/>
    </source>
</evidence>
<dbReference type="eggNOG" id="COG0164">
    <property type="taxonomic scope" value="Bacteria"/>
</dbReference>
<dbReference type="InterPro" id="IPR001352">
    <property type="entry name" value="RNase_HII/HIII"/>
</dbReference>
<evidence type="ECO:0000256" key="13">
    <source>
        <dbReference type="ARBA" id="ARBA00023211"/>
    </source>
</evidence>
<dbReference type="InterPro" id="IPR012337">
    <property type="entry name" value="RNaseH-like_sf"/>
</dbReference>
<dbReference type="Gene3D" id="3.30.420.10">
    <property type="entry name" value="Ribonuclease H-like superfamily/Ribonuclease H"/>
    <property type="match status" value="1"/>
</dbReference>
<dbReference type="NCBIfam" id="NF000595">
    <property type="entry name" value="PRK00015.1-3"/>
    <property type="match status" value="1"/>
</dbReference>
<protein>
    <recommendedName>
        <fullName evidence="7 14">Ribonuclease HII</fullName>
        <shortName evidence="14">RNase HII</shortName>
        <ecNumber evidence="6 14">3.1.26.4</ecNumber>
    </recommendedName>
</protein>
<dbReference type="HOGENOM" id="CLU_036532_3_2_5"/>
<dbReference type="EC" id="3.1.26.4" evidence="6 14"/>
<dbReference type="GO" id="GO:0004523">
    <property type="term" value="F:RNA-DNA hybrid ribonuclease activity"/>
    <property type="evidence" value="ECO:0007669"/>
    <property type="project" value="UniProtKB-UniRule"/>
</dbReference>
<evidence type="ECO:0000256" key="1">
    <source>
        <dbReference type="ARBA" id="ARBA00000077"/>
    </source>
</evidence>
<evidence type="ECO:0000256" key="6">
    <source>
        <dbReference type="ARBA" id="ARBA00012180"/>
    </source>
</evidence>
<accession>H6SQQ3</accession>
<evidence type="ECO:0000313" key="19">
    <source>
        <dbReference type="Proteomes" id="UP000033220"/>
    </source>
</evidence>
<dbReference type="PATRIC" id="fig|1150469.3.peg.855"/>
<keyword evidence="12 14" id="KW-0378">Hydrolase</keyword>
<dbReference type="InterPro" id="IPR024567">
    <property type="entry name" value="RNase_HII/HIII_dom"/>
</dbReference>
<evidence type="ECO:0000259" key="17">
    <source>
        <dbReference type="PROSITE" id="PS51975"/>
    </source>
</evidence>
<evidence type="ECO:0000256" key="7">
    <source>
        <dbReference type="ARBA" id="ARBA00019179"/>
    </source>
</evidence>
<keyword evidence="11 14" id="KW-0255">Endonuclease</keyword>
<dbReference type="GO" id="GO:0030145">
    <property type="term" value="F:manganese ion binding"/>
    <property type="evidence" value="ECO:0007669"/>
    <property type="project" value="UniProtKB-UniRule"/>
</dbReference>
<dbReference type="GO" id="GO:0043137">
    <property type="term" value="P:DNA replication, removal of RNA primer"/>
    <property type="evidence" value="ECO:0007669"/>
    <property type="project" value="TreeGrafter"/>
</dbReference>
<dbReference type="InterPro" id="IPR022898">
    <property type="entry name" value="RNase_HII"/>
</dbReference>
<comment type="function">
    <text evidence="3 14 16">Endonuclease that specifically degrades the RNA of RNA-DNA hybrids.</text>
</comment>
<feature type="binding site" evidence="14 15">
    <location>
        <position position="163"/>
    </location>
    <ligand>
        <name>a divalent metal cation</name>
        <dbReference type="ChEBI" id="CHEBI:60240"/>
    </ligand>
</feature>
<evidence type="ECO:0000256" key="8">
    <source>
        <dbReference type="ARBA" id="ARBA00022490"/>
    </source>
</evidence>
<dbReference type="PANTHER" id="PTHR10954:SF18">
    <property type="entry name" value="RIBONUCLEASE HII"/>
    <property type="match status" value="1"/>
</dbReference>
<name>H6SQQ3_PARPM</name>
<organism evidence="18 19">
    <name type="scientific">Pararhodospirillum photometricum DSM 122</name>
    <dbReference type="NCBI Taxonomy" id="1150469"/>
    <lineage>
        <taxon>Bacteria</taxon>
        <taxon>Pseudomonadati</taxon>
        <taxon>Pseudomonadota</taxon>
        <taxon>Alphaproteobacteria</taxon>
        <taxon>Rhodospirillales</taxon>
        <taxon>Rhodospirillaceae</taxon>
        <taxon>Pararhodospirillum</taxon>
    </lineage>
</organism>
<comment type="catalytic activity">
    <reaction evidence="1 14 15 16">
        <text>Endonucleolytic cleavage to 5'-phosphomonoester.</text>
        <dbReference type="EC" id="3.1.26.4"/>
    </reaction>
</comment>
<evidence type="ECO:0000256" key="5">
    <source>
        <dbReference type="ARBA" id="ARBA00007383"/>
    </source>
</evidence>
<evidence type="ECO:0000256" key="12">
    <source>
        <dbReference type="ARBA" id="ARBA00022801"/>
    </source>
</evidence>
<dbReference type="GO" id="GO:0005737">
    <property type="term" value="C:cytoplasm"/>
    <property type="evidence" value="ECO:0007669"/>
    <property type="project" value="UniProtKB-SubCell"/>
</dbReference>
<evidence type="ECO:0000256" key="2">
    <source>
        <dbReference type="ARBA" id="ARBA00001946"/>
    </source>
</evidence>
<comment type="similarity">
    <text evidence="5 14 16">Belongs to the RNase HII family.</text>
</comment>